<reference evidence="3" key="1">
    <citation type="submission" date="2011-07" db="EMBL/GenBank/DDBJ databases">
        <authorList>
            <consortium name="Caenorhabditis brenneri Sequencing and Analysis Consortium"/>
            <person name="Wilson R.K."/>
        </authorList>
    </citation>
    <scope>NUCLEOTIDE SEQUENCE [LARGE SCALE GENOMIC DNA]</scope>
    <source>
        <strain evidence="3">PB2801</strain>
    </source>
</reference>
<organism evidence="3">
    <name type="scientific">Caenorhabditis brenneri</name>
    <name type="common">Nematode worm</name>
    <dbReference type="NCBI Taxonomy" id="135651"/>
    <lineage>
        <taxon>Eukaryota</taxon>
        <taxon>Metazoa</taxon>
        <taxon>Ecdysozoa</taxon>
        <taxon>Nematoda</taxon>
        <taxon>Chromadorea</taxon>
        <taxon>Rhabditida</taxon>
        <taxon>Rhabditina</taxon>
        <taxon>Rhabditomorpha</taxon>
        <taxon>Rhabditoidea</taxon>
        <taxon>Rhabditidae</taxon>
        <taxon>Peloderinae</taxon>
        <taxon>Caenorhabditis</taxon>
    </lineage>
</organism>
<proteinExistence type="predicted"/>
<evidence type="ECO:0000313" key="3">
    <source>
        <dbReference type="Proteomes" id="UP000008068"/>
    </source>
</evidence>
<dbReference type="Proteomes" id="UP000008068">
    <property type="component" value="Unassembled WGS sequence"/>
</dbReference>
<feature type="region of interest" description="Disordered" evidence="1">
    <location>
        <begin position="171"/>
        <end position="198"/>
    </location>
</feature>
<dbReference type="OrthoDB" id="5877722at2759"/>
<dbReference type="EMBL" id="GL379791">
    <property type="protein sequence ID" value="EGT52177.1"/>
    <property type="molecule type" value="Genomic_DNA"/>
</dbReference>
<accession>G0MES7</accession>
<dbReference type="OMA" id="HEYLPNP"/>
<dbReference type="HOGENOM" id="CLU_1379227_0_0_1"/>
<evidence type="ECO:0000256" key="1">
    <source>
        <dbReference type="SAM" id="MobiDB-lite"/>
    </source>
</evidence>
<sequence length="198" mass="21468">MIAAIFGVYGSSGSNKAEIEEKLDTKNMTFEEKRKLFEAEYPNKTSPEERAKAREALNYIASHPQSYIAKESAPSSSTKPVSANILSSYSWTPVPVTNSENNLTAPRVGKLTPASNSKTNSTMKLSVPALTNESAKSILKELSTVSNGTTKIEGLDSLSQMTYDAAYSAKTQSPSLDQTSMRMQENSEFPTSLSTCSE</sequence>
<dbReference type="InParanoid" id="G0MES7"/>
<protein>
    <submittedName>
        <fullName evidence="2">Uncharacterized protein</fullName>
    </submittedName>
</protein>
<name>G0MES7_CAEBE</name>
<dbReference type="FunCoup" id="G0MES7">
    <property type="interactions" value="1901"/>
</dbReference>
<dbReference type="eggNOG" id="ENOG502TIZ7">
    <property type="taxonomic scope" value="Eukaryota"/>
</dbReference>
<gene>
    <name evidence="2" type="ORF">CAEBREN_07515</name>
</gene>
<keyword evidence="3" id="KW-1185">Reference proteome</keyword>
<dbReference type="AlphaFoldDB" id="G0MES7"/>
<feature type="region of interest" description="Disordered" evidence="1">
    <location>
        <begin position="98"/>
        <end position="121"/>
    </location>
</feature>
<evidence type="ECO:0000313" key="2">
    <source>
        <dbReference type="EMBL" id="EGT52177.1"/>
    </source>
</evidence>